<evidence type="ECO:0000313" key="3">
    <source>
        <dbReference type="Proteomes" id="UP000314294"/>
    </source>
</evidence>
<evidence type="ECO:0000313" key="2">
    <source>
        <dbReference type="EMBL" id="TNN53915.1"/>
    </source>
</evidence>
<accession>A0A4Z2GKZ2</accession>
<name>A0A4Z2GKZ2_9TELE</name>
<organism evidence="2 3">
    <name type="scientific">Liparis tanakae</name>
    <name type="common">Tanaka's snailfish</name>
    <dbReference type="NCBI Taxonomy" id="230148"/>
    <lineage>
        <taxon>Eukaryota</taxon>
        <taxon>Metazoa</taxon>
        <taxon>Chordata</taxon>
        <taxon>Craniata</taxon>
        <taxon>Vertebrata</taxon>
        <taxon>Euteleostomi</taxon>
        <taxon>Actinopterygii</taxon>
        <taxon>Neopterygii</taxon>
        <taxon>Teleostei</taxon>
        <taxon>Neoteleostei</taxon>
        <taxon>Acanthomorphata</taxon>
        <taxon>Eupercaria</taxon>
        <taxon>Perciformes</taxon>
        <taxon>Cottioidei</taxon>
        <taxon>Cottales</taxon>
        <taxon>Liparidae</taxon>
        <taxon>Liparis</taxon>
    </lineage>
</organism>
<dbReference type="EMBL" id="SRLO01000502">
    <property type="protein sequence ID" value="TNN53915.1"/>
    <property type="molecule type" value="Genomic_DNA"/>
</dbReference>
<comment type="caution">
    <text evidence="2">The sequence shown here is derived from an EMBL/GenBank/DDBJ whole genome shotgun (WGS) entry which is preliminary data.</text>
</comment>
<dbReference type="Proteomes" id="UP000314294">
    <property type="component" value="Unassembled WGS sequence"/>
</dbReference>
<dbReference type="AlphaFoldDB" id="A0A4Z2GKZ2"/>
<sequence length="152" mass="15757">MQQQQQQHAALEGLMSAGGPAPPRCVQVPRTSKSPVSRTSCQSVLRMIDRPIKTSSGSARGMRLWRSVDNTLLHAHHSSATASTSTCSSFCSSFFSSVATSSVATCSSSSSFSSTASSFFSSVLTTTVSVLVTAVVLTAATPTPLAEARAPP</sequence>
<evidence type="ECO:0000256" key="1">
    <source>
        <dbReference type="SAM" id="MobiDB-lite"/>
    </source>
</evidence>
<reference evidence="2 3" key="1">
    <citation type="submission" date="2019-03" db="EMBL/GenBank/DDBJ databases">
        <title>First draft genome of Liparis tanakae, snailfish: a comprehensive survey of snailfish specific genes.</title>
        <authorList>
            <person name="Kim W."/>
            <person name="Song I."/>
            <person name="Jeong J.-H."/>
            <person name="Kim D."/>
            <person name="Kim S."/>
            <person name="Ryu S."/>
            <person name="Song J.Y."/>
            <person name="Lee S.K."/>
        </authorList>
    </citation>
    <scope>NUCLEOTIDE SEQUENCE [LARGE SCALE GENOMIC DNA]</scope>
    <source>
        <tissue evidence="2">Muscle</tissue>
    </source>
</reference>
<feature type="region of interest" description="Disordered" evidence="1">
    <location>
        <begin position="1"/>
        <end position="21"/>
    </location>
</feature>
<gene>
    <name evidence="2" type="ORF">EYF80_035892</name>
</gene>
<proteinExistence type="predicted"/>
<protein>
    <submittedName>
        <fullName evidence="2">Uncharacterized protein</fullName>
    </submittedName>
</protein>
<keyword evidence="3" id="KW-1185">Reference proteome</keyword>